<keyword evidence="1" id="KW-0812">Transmembrane</keyword>
<dbReference type="Proteomes" id="UP000094626">
    <property type="component" value="Plasmid pSA3"/>
</dbReference>
<keyword evidence="1" id="KW-0472">Membrane</keyword>
<sequence>MGIDDRDYMRDRYRKRRGLGGTRWNDKKGRSEHDGLWFSEKNQGFDYQKNRWRPKSSGAPRWRSAVASLIPILCLLTYVIPMWRDMKRSAWIPDTNVEIPFPESGSVTVNRSIDPRSATSSLKIVTDMGNAVIQLYDPATDTHVISVYVRRGDEVTIPVPPGTYRMQVIEGDKWHGPEKYFGSTTTFETVSRKMTFSDEHGSGIDLHRSRAGNLHTRAHLSAPQPLK</sequence>
<evidence type="ECO:0000313" key="2">
    <source>
        <dbReference type="EMBL" id="AOR81121.1"/>
    </source>
</evidence>
<gene>
    <name evidence="2" type="ORF">BES08_30030</name>
</gene>
<dbReference type="OrthoDB" id="7466597at2"/>
<keyword evidence="2" id="KW-0614">Plasmid</keyword>
<feature type="transmembrane region" description="Helical" evidence="1">
    <location>
        <begin position="62"/>
        <end position="80"/>
    </location>
</feature>
<organism evidence="2 3">
    <name type="scientific">Novosphingobium resinovorum</name>
    <dbReference type="NCBI Taxonomy" id="158500"/>
    <lineage>
        <taxon>Bacteria</taxon>
        <taxon>Pseudomonadati</taxon>
        <taxon>Pseudomonadota</taxon>
        <taxon>Alphaproteobacteria</taxon>
        <taxon>Sphingomonadales</taxon>
        <taxon>Sphingomonadaceae</taxon>
        <taxon>Novosphingobium</taxon>
    </lineage>
</organism>
<keyword evidence="3" id="KW-1185">Reference proteome</keyword>
<proteinExistence type="predicted"/>
<protein>
    <submittedName>
        <fullName evidence="2">Uncharacterized protein</fullName>
    </submittedName>
</protein>
<evidence type="ECO:0000256" key="1">
    <source>
        <dbReference type="SAM" id="Phobius"/>
    </source>
</evidence>
<dbReference type="KEGG" id="nre:BES08_30030"/>
<dbReference type="AlphaFoldDB" id="A0A1D8AGD3"/>
<dbReference type="RefSeq" id="WP_069710295.1">
    <property type="nucleotide sequence ID" value="NZ_CP017078.1"/>
</dbReference>
<evidence type="ECO:0000313" key="3">
    <source>
        <dbReference type="Proteomes" id="UP000094626"/>
    </source>
</evidence>
<name>A0A1D8AGD3_9SPHN</name>
<geneLocation type="plasmid" evidence="2 3">
    <name>pSA3</name>
</geneLocation>
<reference evidence="3" key="1">
    <citation type="journal article" date="2017" name="J. Biotechnol.">
        <title>Complete genome sequence of Novosphingobium resinovorum SA1, a versatile xenobiotic-degrading bacterium capable of utilizing sulfanilic acid.</title>
        <authorList>
            <person name="Hegedus B."/>
            <person name="Kos P.B."/>
            <person name="Balint B."/>
            <person name="Maroti G."/>
            <person name="Gan H.M."/>
            <person name="Perei K."/>
            <person name="Rakhely G."/>
        </authorList>
    </citation>
    <scope>NUCLEOTIDE SEQUENCE [LARGE SCALE GENOMIC DNA]</scope>
    <source>
        <strain evidence="3">SA1</strain>
    </source>
</reference>
<keyword evidence="1" id="KW-1133">Transmembrane helix</keyword>
<accession>A0A1D8AGD3</accession>
<dbReference type="EMBL" id="CP017078">
    <property type="protein sequence ID" value="AOR81121.1"/>
    <property type="molecule type" value="Genomic_DNA"/>
</dbReference>